<evidence type="ECO:0000313" key="2">
    <source>
        <dbReference type="EMBL" id="PSF36145.1"/>
    </source>
</evidence>
<evidence type="ECO:0000313" key="3">
    <source>
        <dbReference type="Proteomes" id="UP000239001"/>
    </source>
</evidence>
<reference evidence="2 3" key="2">
    <citation type="submission" date="2018-03" db="EMBL/GenBank/DDBJ databases">
        <authorList>
            <person name="Keele B.F."/>
        </authorList>
    </citation>
    <scope>NUCLEOTIDE SEQUENCE [LARGE SCALE GENOMIC DNA]</scope>
    <source>
        <strain evidence="2 3">CCALA 016</strain>
    </source>
</reference>
<name>A0A2T1LW65_9CHRO</name>
<dbReference type="EMBL" id="PXOH01000015">
    <property type="protein sequence ID" value="PSF36145.1"/>
    <property type="molecule type" value="Genomic_DNA"/>
</dbReference>
<accession>A0A2T1LW65</accession>
<dbReference type="AlphaFoldDB" id="A0A2T1LW65"/>
<organism evidence="2 3">
    <name type="scientific">Aphanothece hegewaldii CCALA 016</name>
    <dbReference type="NCBI Taxonomy" id="2107694"/>
    <lineage>
        <taxon>Bacteria</taxon>
        <taxon>Bacillati</taxon>
        <taxon>Cyanobacteriota</taxon>
        <taxon>Cyanophyceae</taxon>
        <taxon>Oscillatoriophycideae</taxon>
        <taxon>Chroococcales</taxon>
        <taxon>Aphanothecaceae</taxon>
        <taxon>Aphanothece</taxon>
    </lineage>
</organism>
<proteinExistence type="predicted"/>
<reference evidence="2 3" key="1">
    <citation type="submission" date="2018-03" db="EMBL/GenBank/DDBJ databases">
        <title>The ancient ancestry and fast evolution of plastids.</title>
        <authorList>
            <person name="Moore K.R."/>
            <person name="Magnabosco C."/>
            <person name="Momper L."/>
            <person name="Gold D.A."/>
            <person name="Bosak T."/>
            <person name="Fournier G.P."/>
        </authorList>
    </citation>
    <scope>NUCLEOTIDE SEQUENCE [LARGE SCALE GENOMIC DNA]</scope>
    <source>
        <strain evidence="2 3">CCALA 016</strain>
    </source>
</reference>
<dbReference type="RefSeq" id="WP_106457539.1">
    <property type="nucleotide sequence ID" value="NZ_PXOH01000015.1"/>
</dbReference>
<protein>
    <submittedName>
        <fullName evidence="2">Uncharacterized protein</fullName>
    </submittedName>
</protein>
<keyword evidence="3" id="KW-1185">Reference proteome</keyword>
<feature type="region of interest" description="Disordered" evidence="1">
    <location>
        <begin position="72"/>
        <end position="93"/>
    </location>
</feature>
<dbReference type="Proteomes" id="UP000239001">
    <property type="component" value="Unassembled WGS sequence"/>
</dbReference>
<dbReference type="OrthoDB" id="515968at2"/>
<comment type="caution">
    <text evidence="2">The sequence shown here is derived from an EMBL/GenBank/DDBJ whole genome shotgun (WGS) entry which is preliminary data.</text>
</comment>
<evidence type="ECO:0000256" key="1">
    <source>
        <dbReference type="SAM" id="MobiDB-lite"/>
    </source>
</evidence>
<sequence>MKTANFLASSCRYCRYYQSEGRRGGMCQQLGVPVQGQWKACSLATHPFTSAWENLEDVVRLENSLNLNCPEQANSTPVVKHPTMAETKQEATV</sequence>
<gene>
    <name evidence="2" type="ORF">C7H19_14195</name>
</gene>